<dbReference type="Pfam" id="PF08743">
    <property type="entry name" value="Nse4_C"/>
    <property type="match status" value="1"/>
</dbReference>
<dbReference type="InterPro" id="IPR029225">
    <property type="entry name" value="Nse4_Nse3-bd"/>
</dbReference>
<comment type="subunit">
    <text evidence="7">Component of the SMC5-SMC6 complex.</text>
</comment>
<evidence type="ECO:0000256" key="7">
    <source>
        <dbReference type="RuleBase" id="RU365071"/>
    </source>
</evidence>
<accession>A0AAD6HD73</accession>
<reference evidence="11" key="2">
    <citation type="submission" date="2023-01" db="EMBL/GenBank/DDBJ databases">
        <authorList>
            <person name="Petersen C."/>
        </authorList>
    </citation>
    <scope>NUCLEOTIDE SEQUENCE</scope>
    <source>
        <strain evidence="11">IBT 17514</strain>
    </source>
</reference>
<protein>
    <recommendedName>
        <fullName evidence="7">Non-structural maintenance of chromosomes element 4</fullName>
    </recommendedName>
</protein>
<keyword evidence="6 7" id="KW-0539">Nucleus</keyword>
<dbReference type="GO" id="GO:0006310">
    <property type="term" value="P:DNA recombination"/>
    <property type="evidence" value="ECO:0007669"/>
    <property type="project" value="UniProtKB-UniRule"/>
</dbReference>
<feature type="domain" description="Non-structural maintenance of chromosome element 4 C-terminal" evidence="9">
    <location>
        <begin position="263"/>
        <end position="350"/>
    </location>
</feature>
<evidence type="ECO:0000256" key="6">
    <source>
        <dbReference type="ARBA" id="ARBA00023242"/>
    </source>
</evidence>
<proteinExistence type="inferred from homology"/>
<organism evidence="11 12">
    <name type="scientific">Penicillium malachiteum</name>
    <dbReference type="NCBI Taxonomy" id="1324776"/>
    <lineage>
        <taxon>Eukaryota</taxon>
        <taxon>Fungi</taxon>
        <taxon>Dikarya</taxon>
        <taxon>Ascomycota</taxon>
        <taxon>Pezizomycotina</taxon>
        <taxon>Eurotiomycetes</taxon>
        <taxon>Eurotiomycetidae</taxon>
        <taxon>Eurotiales</taxon>
        <taxon>Aspergillaceae</taxon>
        <taxon>Penicillium</taxon>
    </lineage>
</organism>
<feature type="compositionally biased region" description="Basic and acidic residues" evidence="8">
    <location>
        <begin position="7"/>
        <end position="22"/>
    </location>
</feature>
<gene>
    <name evidence="11" type="ORF">N7493_010473</name>
</gene>
<comment type="function">
    <text evidence="7">Component of the SMC5-SMC6 complex, that promotes sister chromatid alignment after DNA damage and facilitates double-stranded DNA breaks (DSBs) repair via homologous recombination between sister chromatids.</text>
</comment>
<evidence type="ECO:0000256" key="4">
    <source>
        <dbReference type="ARBA" id="ARBA00023172"/>
    </source>
</evidence>
<dbReference type="Pfam" id="PF15412">
    <property type="entry name" value="Nse4-Nse3_bdg"/>
    <property type="match status" value="1"/>
</dbReference>
<comment type="caution">
    <text evidence="11">The sequence shown here is derived from an EMBL/GenBank/DDBJ whole genome shotgun (WGS) entry which is preliminary data.</text>
</comment>
<keyword evidence="5 7" id="KW-0234">DNA repair</keyword>
<dbReference type="Proteomes" id="UP001215712">
    <property type="component" value="Unassembled WGS sequence"/>
</dbReference>
<evidence type="ECO:0000256" key="5">
    <source>
        <dbReference type="ARBA" id="ARBA00023204"/>
    </source>
</evidence>
<reference evidence="11" key="1">
    <citation type="journal article" date="2023" name="IMA Fungus">
        <title>Comparative genomic study of the Penicillium genus elucidates a diverse pangenome and 15 lateral gene transfer events.</title>
        <authorList>
            <person name="Petersen C."/>
            <person name="Sorensen T."/>
            <person name="Nielsen M.R."/>
            <person name="Sondergaard T.E."/>
            <person name="Sorensen J.L."/>
            <person name="Fitzpatrick D.A."/>
            <person name="Frisvad J.C."/>
            <person name="Nielsen K.L."/>
        </authorList>
    </citation>
    <scope>NUCLEOTIDE SEQUENCE</scope>
    <source>
        <strain evidence="11">IBT 17514</strain>
    </source>
</reference>
<comment type="similarity">
    <text evidence="2 7">Belongs to the NSE4 family.</text>
</comment>
<dbReference type="GO" id="GO:0006281">
    <property type="term" value="P:DNA repair"/>
    <property type="evidence" value="ECO:0007669"/>
    <property type="project" value="UniProtKB-UniRule"/>
</dbReference>
<evidence type="ECO:0000313" key="12">
    <source>
        <dbReference type="Proteomes" id="UP001215712"/>
    </source>
</evidence>
<dbReference type="GO" id="GO:0005634">
    <property type="term" value="C:nucleus"/>
    <property type="evidence" value="ECO:0007669"/>
    <property type="project" value="UniProtKB-SubCell"/>
</dbReference>
<name>A0AAD6HD73_9EURO</name>
<dbReference type="PANTHER" id="PTHR16140:SF0">
    <property type="entry name" value="NON-STRUCTURAL MAINTENANCE OF CHROMOSOMES ELEMENT 4"/>
    <property type="match status" value="1"/>
</dbReference>
<feature type="domain" description="Nse4/EID protein Nse3/MAGE-binding" evidence="10">
    <location>
        <begin position="74"/>
        <end position="137"/>
    </location>
</feature>
<comment type="subcellular location">
    <subcellularLocation>
        <location evidence="1 7">Nucleus</location>
    </subcellularLocation>
</comment>
<sequence>MPSSQRNDARKFYDPDQNPQERRGVLGEFRRLTTTFNTSRDTYLQSGNTGILQTIRKADELYVNVKQTSDATIDSRLLANAADLSHKKAAQLTLGDVNAGIDVDEFVSKCIGYMRHGPDLSDAASRATQRDPNDSDDPDEGDAMNWEWLGRAACLQCNTRPVVSSWLLGPLSVQKRTRQLTQRRENERFDATQVIRPQELRQEDLAQQQDVSLSETCNTIFKLLVKTIFDNIDEVTGILSEEDSEEKKHEVMDKYNICDDGGVPLYKFCINPDSFGQSVENLFYVSFLVRDGAVGVSTDSRGIPTLHKADERPPHETQAMGIEKYQNIFSLDFESWRELIDAFGIEKAMIPHREERSEDTGTTWYAGG</sequence>
<feature type="region of interest" description="Disordered" evidence="8">
    <location>
        <begin position="120"/>
        <end position="143"/>
    </location>
</feature>
<keyword evidence="3 7" id="KW-0227">DNA damage</keyword>
<dbReference type="AlphaFoldDB" id="A0AAD6HD73"/>
<evidence type="ECO:0000256" key="8">
    <source>
        <dbReference type="SAM" id="MobiDB-lite"/>
    </source>
</evidence>
<evidence type="ECO:0000256" key="2">
    <source>
        <dbReference type="ARBA" id="ARBA00008997"/>
    </source>
</evidence>
<dbReference type="EMBL" id="JAQJAN010000019">
    <property type="protein sequence ID" value="KAJ5709139.1"/>
    <property type="molecule type" value="Genomic_DNA"/>
</dbReference>
<dbReference type="InterPro" id="IPR027786">
    <property type="entry name" value="Nse4/EID"/>
</dbReference>
<feature type="region of interest" description="Disordered" evidence="8">
    <location>
        <begin position="1"/>
        <end position="22"/>
    </location>
</feature>
<keyword evidence="12" id="KW-1185">Reference proteome</keyword>
<evidence type="ECO:0000259" key="10">
    <source>
        <dbReference type="Pfam" id="PF15412"/>
    </source>
</evidence>
<evidence type="ECO:0000259" key="9">
    <source>
        <dbReference type="Pfam" id="PF08743"/>
    </source>
</evidence>
<evidence type="ECO:0000256" key="3">
    <source>
        <dbReference type="ARBA" id="ARBA00022763"/>
    </source>
</evidence>
<evidence type="ECO:0000256" key="1">
    <source>
        <dbReference type="ARBA" id="ARBA00004123"/>
    </source>
</evidence>
<keyword evidence="4 7" id="KW-0233">DNA recombination</keyword>
<dbReference type="PANTHER" id="PTHR16140">
    <property type="entry name" value="NON-STRUCTURAL MAINTENANCE OF CHROMOSOMES ELEMENT 4"/>
    <property type="match status" value="1"/>
</dbReference>
<dbReference type="InterPro" id="IPR014854">
    <property type="entry name" value="Nse4_C"/>
</dbReference>
<evidence type="ECO:0000313" key="11">
    <source>
        <dbReference type="EMBL" id="KAJ5709139.1"/>
    </source>
</evidence>
<dbReference type="GO" id="GO:0030915">
    <property type="term" value="C:Smc5-Smc6 complex"/>
    <property type="evidence" value="ECO:0007669"/>
    <property type="project" value="UniProtKB-UniRule"/>
</dbReference>